<dbReference type="CDD" id="cd21077">
    <property type="entry name" value="DBD_Rad14"/>
    <property type="match status" value="1"/>
</dbReference>
<dbReference type="GO" id="GO:1901255">
    <property type="term" value="P:nucleotide-excision repair involved in interstrand cross-link repair"/>
    <property type="evidence" value="ECO:0007669"/>
    <property type="project" value="TreeGrafter"/>
</dbReference>
<evidence type="ECO:0000256" key="9">
    <source>
        <dbReference type="ARBA" id="ARBA00023242"/>
    </source>
</evidence>
<feature type="domain" description="XPA C-terminal" evidence="12">
    <location>
        <begin position="224"/>
        <end position="274"/>
    </location>
</feature>
<keyword evidence="4" id="KW-0227">DNA damage</keyword>
<protein>
    <recommendedName>
        <fullName evidence="10">DNA repair protein RAD14</fullName>
    </recommendedName>
</protein>
<evidence type="ECO:0000256" key="5">
    <source>
        <dbReference type="ARBA" id="ARBA00022771"/>
    </source>
</evidence>
<evidence type="ECO:0000313" key="13">
    <source>
        <dbReference type="EMBL" id="OJJ59834.1"/>
    </source>
</evidence>
<dbReference type="AlphaFoldDB" id="A0A1L9TK73"/>
<dbReference type="OrthoDB" id="5368863at2759"/>
<evidence type="ECO:0000256" key="10">
    <source>
        <dbReference type="ARBA" id="ARBA00072989"/>
    </source>
</evidence>
<keyword evidence="5" id="KW-0863">Zinc-finger</keyword>
<keyword evidence="3" id="KW-0479">Metal-binding</keyword>
<dbReference type="VEuPathDB" id="FungiDB:ASPSYDRAFT_150357"/>
<dbReference type="InterPro" id="IPR022658">
    <property type="entry name" value="XPA_CS"/>
</dbReference>
<evidence type="ECO:0000256" key="3">
    <source>
        <dbReference type="ARBA" id="ARBA00022723"/>
    </source>
</evidence>
<dbReference type="GO" id="GO:0006284">
    <property type="term" value="P:base-excision repair"/>
    <property type="evidence" value="ECO:0007669"/>
    <property type="project" value="TreeGrafter"/>
</dbReference>
<dbReference type="GO" id="GO:0070914">
    <property type="term" value="P:UV-damage excision repair"/>
    <property type="evidence" value="ECO:0007669"/>
    <property type="project" value="TreeGrafter"/>
</dbReference>
<keyword evidence="7" id="KW-0238">DNA-binding</keyword>
<evidence type="ECO:0000256" key="4">
    <source>
        <dbReference type="ARBA" id="ARBA00022763"/>
    </source>
</evidence>
<dbReference type="PROSITE" id="PS00753">
    <property type="entry name" value="XPA_2"/>
    <property type="match status" value="1"/>
</dbReference>
<dbReference type="InterPro" id="IPR037129">
    <property type="entry name" value="XPA_sf"/>
</dbReference>
<accession>A0A1L9TK73</accession>
<feature type="compositionally biased region" description="Polar residues" evidence="11">
    <location>
        <begin position="89"/>
        <end position="101"/>
    </location>
</feature>
<keyword evidence="6" id="KW-0862">Zinc</keyword>
<dbReference type="FunFam" id="3.90.530.10:FF:000003">
    <property type="entry name" value="Dna repair rad14 protein"/>
    <property type="match status" value="1"/>
</dbReference>
<feature type="compositionally biased region" description="Basic and acidic residues" evidence="11">
    <location>
        <begin position="25"/>
        <end position="47"/>
    </location>
</feature>
<dbReference type="Pfam" id="PF05181">
    <property type="entry name" value="XPA_C"/>
    <property type="match status" value="1"/>
</dbReference>
<dbReference type="NCBIfam" id="TIGR00598">
    <property type="entry name" value="rad14"/>
    <property type="match status" value="1"/>
</dbReference>
<evidence type="ECO:0000256" key="11">
    <source>
        <dbReference type="SAM" id="MobiDB-lite"/>
    </source>
</evidence>
<dbReference type="InterPro" id="IPR022656">
    <property type="entry name" value="XPA_C"/>
</dbReference>
<evidence type="ECO:0000256" key="8">
    <source>
        <dbReference type="ARBA" id="ARBA00023204"/>
    </source>
</evidence>
<sequence length="379" mass="43076">MADDRPSTPPPPPAAPARTELTPKQLERIEINRMKAKAIREQREAEARAGAGAGAGARSTISPSGPTQGVKRSYSSLTSSASETPSTLRDANSNDASQPLNSIKPARNFTKFVEYDFSKMTDTKGGFLAEEDDPFNKALHVRDGKDGEDQKPAHMTQKEWEREQLLRSLRRDKAGPFEPGISVLDEQSEQKACRECGGLEIDWKWEEELMCRVCHACKEKFPEKYSLLTKTEAKEDYLLTDPELRDEELLPHLERPNPHKSTWNNMMLYLRYQVEEYAFSPKKWGSPEALDAEFERRENEKKRRREVKFKTKLDDLKKRTRVEAYRRNRQGAAGGTFGDEIGGGGRHVHQWGRSIQDPETGIGTKKCVDCGMEVEELEF</sequence>
<dbReference type="GO" id="GO:0008270">
    <property type="term" value="F:zinc ion binding"/>
    <property type="evidence" value="ECO:0007669"/>
    <property type="project" value="UniProtKB-KW"/>
</dbReference>
<dbReference type="GO" id="GO:0003684">
    <property type="term" value="F:damaged DNA binding"/>
    <property type="evidence" value="ECO:0007669"/>
    <property type="project" value="InterPro"/>
</dbReference>
<reference evidence="14" key="1">
    <citation type="journal article" date="2017" name="Genome Biol.">
        <title>Comparative genomics reveals high biological diversity and specific adaptations in the industrially and medically important fungal genus Aspergillus.</title>
        <authorList>
            <person name="de Vries R.P."/>
            <person name="Riley R."/>
            <person name="Wiebenga A."/>
            <person name="Aguilar-Osorio G."/>
            <person name="Amillis S."/>
            <person name="Uchima C.A."/>
            <person name="Anderluh G."/>
            <person name="Asadollahi M."/>
            <person name="Askin M."/>
            <person name="Barry K."/>
            <person name="Battaglia E."/>
            <person name="Bayram O."/>
            <person name="Benocci T."/>
            <person name="Braus-Stromeyer S.A."/>
            <person name="Caldana C."/>
            <person name="Canovas D."/>
            <person name="Cerqueira G.C."/>
            <person name="Chen F."/>
            <person name="Chen W."/>
            <person name="Choi C."/>
            <person name="Clum A."/>
            <person name="Dos Santos R.A."/>
            <person name="Damasio A.R."/>
            <person name="Diallinas G."/>
            <person name="Emri T."/>
            <person name="Fekete E."/>
            <person name="Flipphi M."/>
            <person name="Freyberg S."/>
            <person name="Gallo A."/>
            <person name="Gournas C."/>
            <person name="Habgood R."/>
            <person name="Hainaut M."/>
            <person name="Harispe M.L."/>
            <person name="Henrissat B."/>
            <person name="Hilden K.S."/>
            <person name="Hope R."/>
            <person name="Hossain A."/>
            <person name="Karabika E."/>
            <person name="Karaffa L."/>
            <person name="Karanyi Z."/>
            <person name="Krasevec N."/>
            <person name="Kuo A."/>
            <person name="Kusch H."/>
            <person name="LaButti K."/>
            <person name="Lagendijk E.L."/>
            <person name="Lapidus A."/>
            <person name="Levasseur A."/>
            <person name="Lindquist E."/>
            <person name="Lipzen A."/>
            <person name="Logrieco A.F."/>
            <person name="MacCabe A."/>
            <person name="Maekelae M.R."/>
            <person name="Malavazi I."/>
            <person name="Melin P."/>
            <person name="Meyer V."/>
            <person name="Mielnichuk N."/>
            <person name="Miskei M."/>
            <person name="Molnar A.P."/>
            <person name="Mule G."/>
            <person name="Ngan C.Y."/>
            <person name="Orejas M."/>
            <person name="Orosz E."/>
            <person name="Ouedraogo J.P."/>
            <person name="Overkamp K.M."/>
            <person name="Park H.-S."/>
            <person name="Perrone G."/>
            <person name="Piumi F."/>
            <person name="Punt P.J."/>
            <person name="Ram A.F."/>
            <person name="Ramon A."/>
            <person name="Rauscher S."/>
            <person name="Record E."/>
            <person name="Riano-Pachon D.M."/>
            <person name="Robert V."/>
            <person name="Roehrig J."/>
            <person name="Ruller R."/>
            <person name="Salamov A."/>
            <person name="Salih N.S."/>
            <person name="Samson R.A."/>
            <person name="Sandor E."/>
            <person name="Sanguinetti M."/>
            <person name="Schuetze T."/>
            <person name="Sepcic K."/>
            <person name="Shelest E."/>
            <person name="Sherlock G."/>
            <person name="Sophianopoulou V."/>
            <person name="Squina F.M."/>
            <person name="Sun H."/>
            <person name="Susca A."/>
            <person name="Todd R.B."/>
            <person name="Tsang A."/>
            <person name="Unkles S.E."/>
            <person name="van de Wiele N."/>
            <person name="van Rossen-Uffink D."/>
            <person name="Oliveira J.V."/>
            <person name="Vesth T.C."/>
            <person name="Visser J."/>
            <person name="Yu J.-H."/>
            <person name="Zhou M."/>
            <person name="Andersen M.R."/>
            <person name="Archer D.B."/>
            <person name="Baker S.E."/>
            <person name="Benoit I."/>
            <person name="Brakhage A.A."/>
            <person name="Braus G.H."/>
            <person name="Fischer R."/>
            <person name="Frisvad J.C."/>
            <person name="Goldman G.H."/>
            <person name="Houbraken J."/>
            <person name="Oakley B."/>
            <person name="Pocsi I."/>
            <person name="Scazzocchio C."/>
            <person name="Seiboth B."/>
            <person name="vanKuyk P.A."/>
            <person name="Wortman J."/>
            <person name="Dyer P.S."/>
            <person name="Grigoriev I.V."/>
        </authorList>
    </citation>
    <scope>NUCLEOTIDE SEQUENCE [LARGE SCALE GENOMIC DNA]</scope>
    <source>
        <strain evidence="14">CBS 593.65</strain>
    </source>
</reference>
<dbReference type="PANTHER" id="PTHR10142:SF0">
    <property type="entry name" value="DNA REPAIR PROTEIN COMPLEMENTING XP-A CELLS"/>
    <property type="match status" value="1"/>
</dbReference>
<feature type="compositionally biased region" description="Low complexity" evidence="11">
    <location>
        <begin position="73"/>
        <end position="87"/>
    </location>
</feature>
<keyword evidence="9" id="KW-0539">Nucleus</keyword>
<keyword evidence="8" id="KW-0234">DNA repair</keyword>
<evidence type="ECO:0000256" key="6">
    <source>
        <dbReference type="ARBA" id="ARBA00022833"/>
    </source>
</evidence>
<dbReference type="EMBL" id="KV878585">
    <property type="protein sequence ID" value="OJJ59834.1"/>
    <property type="molecule type" value="Genomic_DNA"/>
</dbReference>
<name>A0A1L9TK73_9EURO</name>
<gene>
    <name evidence="13" type="ORF">ASPSYDRAFT_150357</name>
</gene>
<comment type="subcellular location">
    <subcellularLocation>
        <location evidence="1">Nucleus</location>
    </subcellularLocation>
</comment>
<feature type="region of interest" description="Disordered" evidence="11">
    <location>
        <begin position="1"/>
        <end position="102"/>
    </location>
</feature>
<dbReference type="SUPFAM" id="SSF46955">
    <property type="entry name" value="Putative DNA-binding domain"/>
    <property type="match status" value="1"/>
</dbReference>
<evidence type="ECO:0000259" key="12">
    <source>
        <dbReference type="Pfam" id="PF05181"/>
    </source>
</evidence>
<dbReference type="Proteomes" id="UP000184356">
    <property type="component" value="Unassembled WGS sequence"/>
</dbReference>
<evidence type="ECO:0000256" key="2">
    <source>
        <dbReference type="ARBA" id="ARBA00005548"/>
    </source>
</evidence>
<dbReference type="InterPro" id="IPR009061">
    <property type="entry name" value="DNA-bd_dom_put_sf"/>
</dbReference>
<keyword evidence="14" id="KW-1185">Reference proteome</keyword>
<dbReference type="STRING" id="1036612.A0A1L9TK73"/>
<dbReference type="PANTHER" id="PTHR10142">
    <property type="entry name" value="DNA REPAIR PROTEIN COMPLEMENTING XP-A CELLS"/>
    <property type="match status" value="1"/>
</dbReference>
<evidence type="ECO:0000256" key="7">
    <source>
        <dbReference type="ARBA" id="ARBA00023125"/>
    </source>
</evidence>
<evidence type="ECO:0000256" key="1">
    <source>
        <dbReference type="ARBA" id="ARBA00004123"/>
    </source>
</evidence>
<dbReference type="InterPro" id="IPR000465">
    <property type="entry name" value="XPA/RAD14"/>
</dbReference>
<dbReference type="GO" id="GO:0000715">
    <property type="term" value="P:nucleotide-excision repair, DNA damage recognition"/>
    <property type="evidence" value="ECO:0007669"/>
    <property type="project" value="TreeGrafter"/>
</dbReference>
<dbReference type="Gene3D" id="3.90.530.10">
    <property type="entry name" value="XPA C-terminal domain"/>
    <property type="match status" value="1"/>
</dbReference>
<proteinExistence type="inferred from homology"/>
<organism evidence="13 14">
    <name type="scientific">Aspergillus sydowii CBS 593.65</name>
    <dbReference type="NCBI Taxonomy" id="1036612"/>
    <lineage>
        <taxon>Eukaryota</taxon>
        <taxon>Fungi</taxon>
        <taxon>Dikarya</taxon>
        <taxon>Ascomycota</taxon>
        <taxon>Pezizomycotina</taxon>
        <taxon>Eurotiomycetes</taxon>
        <taxon>Eurotiomycetidae</taxon>
        <taxon>Eurotiales</taxon>
        <taxon>Aspergillaceae</taxon>
        <taxon>Aspergillus</taxon>
        <taxon>Aspergillus subgen. Nidulantes</taxon>
    </lineage>
</organism>
<evidence type="ECO:0000313" key="14">
    <source>
        <dbReference type="Proteomes" id="UP000184356"/>
    </source>
</evidence>
<dbReference type="GeneID" id="63758065"/>
<dbReference type="GO" id="GO:0000110">
    <property type="term" value="C:nucleotide-excision repair factor 1 complex"/>
    <property type="evidence" value="ECO:0007669"/>
    <property type="project" value="TreeGrafter"/>
</dbReference>
<comment type="similarity">
    <text evidence="2">Belongs to the XPA family.</text>
</comment>
<dbReference type="RefSeq" id="XP_040703640.1">
    <property type="nucleotide sequence ID" value="XM_040841992.1"/>
</dbReference>